<sequence length="943" mass="104043">MWHRIGGEGRRGRRREDRIDDRSDEDAVFFAAKDGGAGEEGFAVVERIDGGERKGKRRRLPGSSCRSAARRTLSALASLGRLRECPRPPSSVSAARLRSRVLALPPMSRAALLFLAFLSFHFLRVLVLRPVFHLLVGPPGATQGGLLGIFVDYQLRLYLVRRTMRERATAMREAGVPPESLPEPPPVFGGRSTFPVLPHTALGEILRREVGARRALAESEVAADEYEEACHRERAARISKSQGAKLDDSENKSEEVSLRKILRPNLGPWVRPYRGELSGGDFDVLTFDEDEMRGLVRERCPDLWNAYSALGTARSAAEDRVELWALCAVWNYGFVYLGAGTVELRKEWVEVVEEVAGHALTVNSPRAKASRGERSSCPPPRGFVSFSRARSAESSPARIDILAATARHPCLLCAMKLADAISQERSASKGWVAIALDLSNRSECCFRTKANTISAGSIAQSALSDDAESALFLHVENRTDETRDEPNPTPLSVTVTIKERDGTPPSLRTPKISLFDRMQENRDWSGGGGPSWLCDRCLRSPFWGTFERCSGLCDAGYVDAVCPRSLGDSLPIDVRKEVLVDVLVRGETPAVQPTSAKGDQQRRIPRIVHQTYSEEISAGRYPHLKRLQNSWKNSGWEYRFYSDEEARAYVAEHYPRQFLDAFDALLPGAYKADLFRYLVLLKDGGIYADIDVFLNANLDEVVSPTTSFFVPRDRVAEYAANGTYCLWNGFLGASSGHPFLVRAVERTLNLILERADLFDMERETCRSLRATEGRGGGAGDAGVQGTMEDWKVRAEPGLLLSGPCALGVAVNEALGNDPLAAFDVGWLETASVLQTRHYDVGDALILVADKRDLGAQRFSDPERNVLIGSTDMAGLIKSPLELPLLSASPALEKGKVTENLRQKTKENPHYSAAAKGQWLWGSKGVYTDLKVNNEIIKLRVSTT</sequence>
<keyword evidence="1" id="KW-0808">Transferase</keyword>
<organism evidence="3">
    <name type="scientific">Odontella aurita</name>
    <dbReference type="NCBI Taxonomy" id="265563"/>
    <lineage>
        <taxon>Eukaryota</taxon>
        <taxon>Sar</taxon>
        <taxon>Stramenopiles</taxon>
        <taxon>Ochrophyta</taxon>
        <taxon>Bacillariophyta</taxon>
        <taxon>Mediophyceae</taxon>
        <taxon>Biddulphiophycidae</taxon>
        <taxon>Eupodiscales</taxon>
        <taxon>Odontellaceae</taxon>
        <taxon>Odontella</taxon>
    </lineage>
</organism>
<proteinExistence type="predicted"/>
<dbReference type="InterPro" id="IPR051706">
    <property type="entry name" value="Glycosyltransferase_domain"/>
</dbReference>
<dbReference type="InterPro" id="IPR029044">
    <property type="entry name" value="Nucleotide-diphossugar_trans"/>
</dbReference>
<protein>
    <recommendedName>
        <fullName evidence="4">Alpha 1,4-glycosyltransferase domain-containing protein</fullName>
    </recommendedName>
</protein>
<dbReference type="Pfam" id="PF04488">
    <property type="entry name" value="Gly_transf_sug"/>
    <property type="match status" value="1"/>
</dbReference>
<dbReference type="GO" id="GO:0000030">
    <property type="term" value="F:mannosyltransferase activity"/>
    <property type="evidence" value="ECO:0007669"/>
    <property type="project" value="TreeGrafter"/>
</dbReference>
<evidence type="ECO:0000256" key="1">
    <source>
        <dbReference type="ARBA" id="ARBA00022679"/>
    </source>
</evidence>
<gene>
    <name evidence="3" type="ORF">OAUR00152_LOCUS42491</name>
</gene>
<name>A0A7S4NHU3_9STRA</name>
<dbReference type="PANTHER" id="PTHR32385:SF15">
    <property type="entry name" value="INOSITOL PHOSPHOCERAMIDE MANNOSYLTRANSFERASE 1"/>
    <property type="match status" value="1"/>
</dbReference>
<dbReference type="InterPro" id="IPR007577">
    <property type="entry name" value="GlycoTrfase_DXD_sugar-bd_CS"/>
</dbReference>
<dbReference type="EMBL" id="HBKQ01062335">
    <property type="protein sequence ID" value="CAE2289830.1"/>
    <property type="molecule type" value="Transcribed_RNA"/>
</dbReference>
<feature type="region of interest" description="Disordered" evidence="2">
    <location>
        <begin position="1"/>
        <end position="21"/>
    </location>
</feature>
<dbReference type="PANTHER" id="PTHR32385">
    <property type="entry name" value="MANNOSYL PHOSPHORYLINOSITOL CERAMIDE SYNTHASE"/>
    <property type="match status" value="1"/>
</dbReference>
<evidence type="ECO:0000256" key="2">
    <source>
        <dbReference type="SAM" id="MobiDB-lite"/>
    </source>
</evidence>
<dbReference type="SUPFAM" id="SSF53448">
    <property type="entry name" value="Nucleotide-diphospho-sugar transferases"/>
    <property type="match status" value="1"/>
</dbReference>
<accession>A0A7S4NHU3</accession>
<evidence type="ECO:0000313" key="3">
    <source>
        <dbReference type="EMBL" id="CAE2289830.1"/>
    </source>
</evidence>
<dbReference type="AlphaFoldDB" id="A0A7S4NHU3"/>
<dbReference type="GO" id="GO:0051999">
    <property type="term" value="P:mannosyl-inositol phosphorylceramide biosynthetic process"/>
    <property type="evidence" value="ECO:0007669"/>
    <property type="project" value="TreeGrafter"/>
</dbReference>
<dbReference type="Gene3D" id="3.90.550.20">
    <property type="match status" value="1"/>
</dbReference>
<reference evidence="3" key="1">
    <citation type="submission" date="2021-01" db="EMBL/GenBank/DDBJ databases">
        <authorList>
            <person name="Corre E."/>
            <person name="Pelletier E."/>
            <person name="Niang G."/>
            <person name="Scheremetjew M."/>
            <person name="Finn R."/>
            <person name="Kale V."/>
            <person name="Holt S."/>
            <person name="Cochrane G."/>
            <person name="Meng A."/>
            <person name="Brown T."/>
            <person name="Cohen L."/>
        </authorList>
    </citation>
    <scope>NUCLEOTIDE SEQUENCE</scope>
    <source>
        <strain evidence="3">Isolate 1302-5</strain>
    </source>
</reference>
<evidence type="ECO:0008006" key="4">
    <source>
        <dbReference type="Google" id="ProtNLM"/>
    </source>
</evidence>
<dbReference type="GO" id="GO:0016020">
    <property type="term" value="C:membrane"/>
    <property type="evidence" value="ECO:0007669"/>
    <property type="project" value="GOC"/>
</dbReference>